<dbReference type="SUPFAM" id="SSF81383">
    <property type="entry name" value="F-box domain"/>
    <property type="match status" value="1"/>
</dbReference>
<keyword evidence="10" id="KW-1185">Reference proteome</keyword>
<dbReference type="OrthoDB" id="4062651at2759"/>
<feature type="region of interest" description="Disordered" evidence="7">
    <location>
        <begin position="1"/>
        <end position="24"/>
    </location>
</feature>
<evidence type="ECO:0000313" key="10">
    <source>
        <dbReference type="Proteomes" id="UP000654075"/>
    </source>
</evidence>
<dbReference type="InterPro" id="IPR011009">
    <property type="entry name" value="Kinase-like_dom_sf"/>
</dbReference>
<dbReference type="GO" id="GO:0004674">
    <property type="term" value="F:protein serine/threonine kinase activity"/>
    <property type="evidence" value="ECO:0007669"/>
    <property type="project" value="TreeGrafter"/>
</dbReference>
<dbReference type="AlphaFoldDB" id="A0A813H554"/>
<dbReference type="InterPro" id="IPR036047">
    <property type="entry name" value="F-box-like_dom_sf"/>
</dbReference>
<evidence type="ECO:0000259" key="8">
    <source>
        <dbReference type="PROSITE" id="PS50011"/>
    </source>
</evidence>
<dbReference type="GO" id="GO:0005524">
    <property type="term" value="F:ATP binding"/>
    <property type="evidence" value="ECO:0007669"/>
    <property type="project" value="UniProtKB-KW"/>
</dbReference>
<dbReference type="PROSITE" id="PS50011">
    <property type="entry name" value="PROTEIN_KINASE_DOM"/>
    <property type="match status" value="1"/>
</dbReference>
<reference evidence="9" key="1">
    <citation type="submission" date="2021-02" db="EMBL/GenBank/DDBJ databases">
        <authorList>
            <person name="Dougan E. K."/>
            <person name="Rhodes N."/>
            <person name="Thang M."/>
            <person name="Chan C."/>
        </authorList>
    </citation>
    <scope>NUCLEOTIDE SEQUENCE</scope>
</reference>
<dbReference type="Gene3D" id="1.20.1280.50">
    <property type="match status" value="1"/>
</dbReference>
<dbReference type="PANTHER" id="PTHR24056">
    <property type="entry name" value="CELL DIVISION PROTEIN KINASE"/>
    <property type="match status" value="1"/>
</dbReference>
<dbReference type="InterPro" id="IPR050108">
    <property type="entry name" value="CDK"/>
</dbReference>
<feature type="domain" description="Protein kinase" evidence="8">
    <location>
        <begin position="138"/>
        <end position="471"/>
    </location>
</feature>
<dbReference type="SUPFAM" id="SSF56112">
    <property type="entry name" value="Protein kinase-like (PK-like)"/>
    <property type="match status" value="1"/>
</dbReference>
<keyword evidence="1" id="KW-0547">Nucleotide-binding</keyword>
<evidence type="ECO:0000256" key="2">
    <source>
        <dbReference type="ARBA" id="ARBA00022840"/>
    </source>
</evidence>
<organism evidence="9 10">
    <name type="scientific">Polarella glacialis</name>
    <name type="common">Dinoflagellate</name>
    <dbReference type="NCBI Taxonomy" id="89957"/>
    <lineage>
        <taxon>Eukaryota</taxon>
        <taxon>Sar</taxon>
        <taxon>Alveolata</taxon>
        <taxon>Dinophyceae</taxon>
        <taxon>Suessiales</taxon>
        <taxon>Suessiaceae</taxon>
        <taxon>Polarella</taxon>
    </lineage>
</organism>
<dbReference type="Pfam" id="PF00069">
    <property type="entry name" value="Pkinase"/>
    <property type="match status" value="1"/>
</dbReference>
<evidence type="ECO:0000256" key="1">
    <source>
        <dbReference type="ARBA" id="ARBA00022741"/>
    </source>
</evidence>
<name>A0A813H554_POLGL</name>
<dbReference type="Gene3D" id="3.30.200.20">
    <property type="entry name" value="Phosphorylase Kinase, domain 1"/>
    <property type="match status" value="1"/>
</dbReference>
<comment type="caution">
    <text evidence="9">The sequence shown here is derived from an EMBL/GenBank/DDBJ whole genome shotgun (WGS) entry which is preliminary data.</text>
</comment>
<evidence type="ECO:0000256" key="4">
    <source>
        <dbReference type="ARBA" id="ARBA00039612"/>
    </source>
</evidence>
<sequence length="603" mass="67748">MDLLDFDSENQNPNSGRETPICQRRPGIRPLRRINFNTVALSPTKRRKQSHAEESPVSEPLKLSALQFDAHVLPPPPSPCRGDCDRGGNLLLEVFSRLSAKDLVGAVAPACKLWCEVAHSKELWASLRGHLRLVDQLLVTEKVVERRSKGRLFRCRRLGSGEAVLLRVVDLELTNAGKDDGMPTSFLREAALLSKLKHPNLIRHYGSEILGRRAVMCTEFVHESFSSWQKRLDLQTNFERLIDIRGKFRQLLTGLSYVHHQGIMHRNLKPDNIFLDQQGQVKLGDFTTTRMLDIPFQAYTPEDPKERDRSGREMRRLWYRAPELILRDEIYGPKVDMWSVGCLFAEAASGRALFQSDSEIDHLFRIFRTCGTPTVSSWPEVVMMKNFSPKFPIYTGFSLAQVTRAACCESCAAEKDSLSQQAEQDRCEILQNLLHVATVLGPEGMLTLERMVTVPPSGRAGCDDSLQSPFFSWEPTVWSSKTRLHTVTQLWLHGRLTSPDESPEAYGRSRRRMDDTPPVVLGDLDDYPPVSIPSSLIPPQMVWNILNVMQQHQQNSCGAGGLGSLPRLPPGFDAGQRAVLIDLIIGLSTTLSLRDSTLHLAAS</sequence>
<keyword evidence="2" id="KW-0067">ATP-binding</keyword>
<accession>A0A813H554</accession>
<protein>
    <recommendedName>
        <fullName evidence="4">Cyclin-dependent kinase 2 homolog</fullName>
    </recommendedName>
    <alternativeName>
        <fullName evidence="5">Cell division control protein 2 homolog</fullName>
    </alternativeName>
    <alternativeName>
        <fullName evidence="6">cdc2-related kinase 2</fullName>
    </alternativeName>
</protein>
<dbReference type="GO" id="GO:0005634">
    <property type="term" value="C:nucleus"/>
    <property type="evidence" value="ECO:0007669"/>
    <property type="project" value="TreeGrafter"/>
</dbReference>
<dbReference type="EMBL" id="CAJNNV010030599">
    <property type="protein sequence ID" value="CAE8633027.1"/>
    <property type="molecule type" value="Genomic_DNA"/>
</dbReference>
<evidence type="ECO:0000313" key="9">
    <source>
        <dbReference type="EMBL" id="CAE8633027.1"/>
    </source>
</evidence>
<feature type="region of interest" description="Disordered" evidence="7">
    <location>
        <begin position="500"/>
        <end position="519"/>
    </location>
</feature>
<dbReference type="Proteomes" id="UP000654075">
    <property type="component" value="Unassembled WGS sequence"/>
</dbReference>
<feature type="non-terminal residue" evidence="9">
    <location>
        <position position="1"/>
    </location>
</feature>
<dbReference type="InterPro" id="IPR001810">
    <property type="entry name" value="F-box_dom"/>
</dbReference>
<gene>
    <name evidence="9" type="ORF">PGLA1383_LOCUS48941</name>
</gene>
<evidence type="ECO:0000256" key="7">
    <source>
        <dbReference type="SAM" id="MobiDB-lite"/>
    </source>
</evidence>
<evidence type="ECO:0000256" key="5">
    <source>
        <dbReference type="ARBA" id="ARBA00041902"/>
    </source>
</evidence>
<proteinExistence type="predicted"/>
<evidence type="ECO:0000256" key="6">
    <source>
        <dbReference type="ARBA" id="ARBA00042858"/>
    </source>
</evidence>
<dbReference type="Pfam" id="PF12937">
    <property type="entry name" value="F-box-like"/>
    <property type="match status" value="1"/>
</dbReference>
<evidence type="ECO:0000256" key="3">
    <source>
        <dbReference type="ARBA" id="ARBA00038543"/>
    </source>
</evidence>
<dbReference type="Gene3D" id="1.10.510.10">
    <property type="entry name" value="Transferase(Phosphotransferase) domain 1"/>
    <property type="match status" value="1"/>
</dbReference>
<comment type="subunit">
    <text evidence="3">May form a complex composed of at least the catalytic subunit CRK2 and a cyclin.</text>
</comment>
<dbReference type="InterPro" id="IPR000719">
    <property type="entry name" value="Prot_kinase_dom"/>
</dbReference>